<name>A0A2I0R0Q4_9FLAO</name>
<sequence length="206" mass="23333">MQNKNALIVMTKNPVLGHCKTRLAQTLGDEKALEIYIQLLDYTAEVSAKVEAERFVFSTSKLNDKLRWENTKTHFKVQSQGDLGTRMHNAIKHAFDLGFEKAIIIGSDCAEMNAQDIEKAFNELESKDIVIGPAIDGGYYLIGMKKLTPSLFQDIEWSTASVCKDTISKVKKLNLTHARLPEKSDIDYEEDLQREGYVRFNVEISN</sequence>
<reference evidence="1 2" key="1">
    <citation type="submission" date="2017-12" db="EMBL/GenBank/DDBJ databases">
        <title>The draft genome sequence of Brumimicrobium saltpan LHR20.</title>
        <authorList>
            <person name="Do Z.-J."/>
            <person name="Luo H.-R."/>
        </authorList>
    </citation>
    <scope>NUCLEOTIDE SEQUENCE [LARGE SCALE GENOMIC DNA]</scope>
    <source>
        <strain evidence="1 2">LHR20</strain>
    </source>
</reference>
<evidence type="ECO:0000313" key="2">
    <source>
        <dbReference type="Proteomes" id="UP000236654"/>
    </source>
</evidence>
<dbReference type="PANTHER" id="PTHR36529:SF1">
    <property type="entry name" value="GLYCOSYLTRANSFERASE"/>
    <property type="match status" value="1"/>
</dbReference>
<organism evidence="1 2">
    <name type="scientific">Brumimicrobium salinarum</name>
    <dbReference type="NCBI Taxonomy" id="2058658"/>
    <lineage>
        <taxon>Bacteria</taxon>
        <taxon>Pseudomonadati</taxon>
        <taxon>Bacteroidota</taxon>
        <taxon>Flavobacteriia</taxon>
        <taxon>Flavobacteriales</taxon>
        <taxon>Crocinitomicaceae</taxon>
        <taxon>Brumimicrobium</taxon>
    </lineage>
</organism>
<dbReference type="NCBIfam" id="TIGR04282">
    <property type="entry name" value="glyco_like_cofC"/>
    <property type="match status" value="1"/>
</dbReference>
<accession>A0A2I0R0Q4</accession>
<protein>
    <submittedName>
        <fullName evidence="1">Glycosyltransferase</fullName>
    </submittedName>
</protein>
<keyword evidence="2" id="KW-1185">Reference proteome</keyword>
<dbReference type="InterPro" id="IPR018641">
    <property type="entry name" value="Trfase_1_rSAM/seldom-assoc"/>
</dbReference>
<dbReference type="AlphaFoldDB" id="A0A2I0R0Q4"/>
<dbReference type="EMBL" id="PJNI01000013">
    <property type="protein sequence ID" value="PKR80154.1"/>
    <property type="molecule type" value="Genomic_DNA"/>
</dbReference>
<dbReference type="RefSeq" id="WP_101335212.1">
    <property type="nucleotide sequence ID" value="NZ_PJNI01000013.1"/>
</dbReference>
<dbReference type="InterPro" id="IPR029044">
    <property type="entry name" value="Nucleotide-diphossugar_trans"/>
</dbReference>
<dbReference type="SUPFAM" id="SSF53448">
    <property type="entry name" value="Nucleotide-diphospho-sugar transferases"/>
    <property type="match status" value="1"/>
</dbReference>
<evidence type="ECO:0000313" key="1">
    <source>
        <dbReference type="EMBL" id="PKR80154.1"/>
    </source>
</evidence>
<dbReference type="Proteomes" id="UP000236654">
    <property type="component" value="Unassembled WGS sequence"/>
</dbReference>
<gene>
    <name evidence="1" type="ORF">CW751_11670</name>
</gene>
<dbReference type="Gene3D" id="3.90.550.10">
    <property type="entry name" value="Spore Coat Polysaccharide Biosynthesis Protein SpsA, Chain A"/>
    <property type="match status" value="1"/>
</dbReference>
<dbReference type="Pfam" id="PF09837">
    <property type="entry name" value="DUF2064"/>
    <property type="match status" value="1"/>
</dbReference>
<keyword evidence="1" id="KW-0808">Transferase</keyword>
<comment type="caution">
    <text evidence="1">The sequence shown here is derived from an EMBL/GenBank/DDBJ whole genome shotgun (WGS) entry which is preliminary data.</text>
</comment>
<dbReference type="OrthoDB" id="9798250at2"/>
<dbReference type="GO" id="GO:0016740">
    <property type="term" value="F:transferase activity"/>
    <property type="evidence" value="ECO:0007669"/>
    <property type="project" value="UniProtKB-KW"/>
</dbReference>
<dbReference type="PANTHER" id="PTHR36529">
    <property type="entry name" value="SLL1095 PROTEIN"/>
    <property type="match status" value="1"/>
</dbReference>
<proteinExistence type="predicted"/>